<sequence>MATVYPAKTVVMSPERFCDILSTGMFKFVVGAGQQVLHMHSEVVALLSPSLNDLVHGNTREAREKCAYWLDTDTETFACFFQFAYSVEGNYKGKMPSPRMLTSQTPKPGINPFSFPQTVDPATPKASSARATSQAMTWYQTPPPKYQTPPTPVAPVSSRFANSNGHKKPAKKPSDLRPTSGSDFSRLYPMLSWGESHQVRSRDFTCLDALLLHVRVYVLAGRHQIDGLKSAALRKLWTDLMNLKLEEEGVHEIIQLIRFTYAHTTNPPTDIDEMRCLINMYAAHEAKMLWSDSEFQSLTAENGEFNHSFISLVRVKVDGVAHTLKISFGLKTGLAAESRRRVAGEDAEKHAIRRRQPASYFAFNVAIHLGPLAANFEHSSVSVVTCPDLREAPFNLAVQGLSGEEKIADVGGKPNLFPRPRLDNTIWSMTDLAKAMEMNPEKGSVLGAGAGPFHVVGQNCELAPNFSWRGGLDNVTNGSRFALISRDTGSVSVEKCPSLDCALMINLYGSSGDPGPVLKITARKRKGAEKSFSQCIQKALNAAYGDAQTVSLGGAFLVKSGKAKYHVMPDFPPDKDLPFKDWKQLDDWLTYHDFDGPVVCLSVLHSADPDGAMGLRIEHTHCFSPEGKDSGGHYHYDVDEEIEYEAYFNTAKMIYRIDRPTEVK</sequence>
<gene>
    <name evidence="1" type="ORF">NM208_g4857</name>
</gene>
<evidence type="ECO:0000313" key="1">
    <source>
        <dbReference type="EMBL" id="KAJ3540880.1"/>
    </source>
</evidence>
<reference evidence="1" key="1">
    <citation type="submission" date="2022-08" db="EMBL/GenBank/DDBJ databases">
        <title>Genome Sequence of Fusarium decemcellulare.</title>
        <authorList>
            <person name="Buettner E."/>
        </authorList>
    </citation>
    <scope>NUCLEOTIDE SEQUENCE</scope>
    <source>
        <strain evidence="1">Babe19</strain>
    </source>
</reference>
<keyword evidence="2" id="KW-1185">Reference proteome</keyword>
<protein>
    <submittedName>
        <fullName evidence="1">Uncharacterized protein</fullName>
    </submittedName>
</protein>
<name>A0ACC1SJD1_9HYPO</name>
<dbReference type="Proteomes" id="UP001148629">
    <property type="component" value="Unassembled WGS sequence"/>
</dbReference>
<proteinExistence type="predicted"/>
<dbReference type="EMBL" id="JANRMS010000383">
    <property type="protein sequence ID" value="KAJ3540880.1"/>
    <property type="molecule type" value="Genomic_DNA"/>
</dbReference>
<comment type="caution">
    <text evidence="1">The sequence shown here is derived from an EMBL/GenBank/DDBJ whole genome shotgun (WGS) entry which is preliminary data.</text>
</comment>
<evidence type="ECO:0000313" key="2">
    <source>
        <dbReference type="Proteomes" id="UP001148629"/>
    </source>
</evidence>
<organism evidence="1 2">
    <name type="scientific">Fusarium decemcellulare</name>
    <dbReference type="NCBI Taxonomy" id="57161"/>
    <lineage>
        <taxon>Eukaryota</taxon>
        <taxon>Fungi</taxon>
        <taxon>Dikarya</taxon>
        <taxon>Ascomycota</taxon>
        <taxon>Pezizomycotina</taxon>
        <taxon>Sordariomycetes</taxon>
        <taxon>Hypocreomycetidae</taxon>
        <taxon>Hypocreales</taxon>
        <taxon>Nectriaceae</taxon>
        <taxon>Fusarium</taxon>
        <taxon>Fusarium decemcellulare species complex</taxon>
    </lineage>
</organism>
<accession>A0ACC1SJD1</accession>